<dbReference type="EMBL" id="LJCO01000079">
    <property type="protein sequence ID" value="KPV42296.1"/>
    <property type="molecule type" value="Genomic_DNA"/>
</dbReference>
<evidence type="ECO:0000313" key="2">
    <source>
        <dbReference type="Proteomes" id="UP000050482"/>
    </source>
</evidence>
<reference evidence="1 2" key="1">
    <citation type="submission" date="2015-09" db="EMBL/GenBank/DDBJ databases">
        <title>Draft genome sequence of Alicyclobacillus ferrooxydans DSM 22381.</title>
        <authorList>
            <person name="Hemp J."/>
        </authorList>
    </citation>
    <scope>NUCLEOTIDE SEQUENCE [LARGE SCALE GENOMIC DNA]</scope>
    <source>
        <strain evidence="1 2">TC-34</strain>
    </source>
</reference>
<dbReference type="AlphaFoldDB" id="A0A0P9CAB9"/>
<sequence length="266" mass="30575">MKQSAIVESQVRAIARYHAHRIQPCLDFYESHGVIRGRGTLFRQEFEHNLRVKEQLSEIVRDVIDPTDDHLQTIILESKDLLDEFTVLWRSEVSRQLQFTWRFDLKYAYRIWTNLAELLDSDEDVVTLVDKAELLAALRRANDPKLWARCSHIEFPNVFADTSLVERSFIGAEGCLIQNVSVGTHHIPRIHNETVDYLIKRLGTVIETEMATLQGDPIDVYEMGFLAGIERSRNEALALLAPVKTLRDVVKDRARSPVLTLNTEVP</sequence>
<name>A0A0P9CAB9_9BACL</name>
<accession>A0A0P9CAB9</accession>
<organism evidence="1 2">
    <name type="scientific">Alicyclobacillus ferrooxydans</name>
    <dbReference type="NCBI Taxonomy" id="471514"/>
    <lineage>
        <taxon>Bacteria</taxon>
        <taxon>Bacillati</taxon>
        <taxon>Bacillota</taxon>
        <taxon>Bacilli</taxon>
        <taxon>Bacillales</taxon>
        <taxon>Alicyclobacillaceae</taxon>
        <taxon>Alicyclobacillus</taxon>
    </lineage>
</organism>
<comment type="caution">
    <text evidence="1">The sequence shown here is derived from an EMBL/GenBank/DDBJ whole genome shotgun (WGS) entry which is preliminary data.</text>
</comment>
<proteinExistence type="predicted"/>
<gene>
    <name evidence="1" type="ORF">AN477_18510</name>
</gene>
<dbReference type="PATRIC" id="fig|471514.4.peg.4620"/>
<keyword evidence="2" id="KW-1185">Reference proteome</keyword>
<evidence type="ECO:0000313" key="1">
    <source>
        <dbReference type="EMBL" id="KPV42296.1"/>
    </source>
</evidence>
<protein>
    <submittedName>
        <fullName evidence="1">Uncharacterized protein</fullName>
    </submittedName>
</protein>
<dbReference type="Proteomes" id="UP000050482">
    <property type="component" value="Unassembled WGS sequence"/>
</dbReference>